<dbReference type="InterPro" id="IPR014358">
    <property type="entry name" value="Enoyl-ACP_Rdtase_NADH"/>
</dbReference>
<dbReference type="Pfam" id="PF13561">
    <property type="entry name" value="adh_short_C2"/>
    <property type="match status" value="1"/>
</dbReference>
<dbReference type="GO" id="GO:0141148">
    <property type="term" value="F:enoyl-[acyl-carrier-protein] reductase (NADPH) activity"/>
    <property type="evidence" value="ECO:0007669"/>
    <property type="project" value="UniProtKB-EC"/>
</dbReference>
<dbReference type="EMBL" id="JAGGLG010000002">
    <property type="protein sequence ID" value="MBP2017073.1"/>
    <property type="molecule type" value="Genomic_DNA"/>
</dbReference>
<dbReference type="RefSeq" id="WP_209465223.1">
    <property type="nucleotide sequence ID" value="NZ_JAGGLG010000002.1"/>
</dbReference>
<accession>A0ABS4JNG0</accession>
<name>A0ABS4JNG0_9FIRM</name>
<keyword evidence="7 8" id="KW-0275">Fatty acid biosynthesis</keyword>
<evidence type="ECO:0000256" key="1">
    <source>
        <dbReference type="ARBA" id="ARBA00005189"/>
    </source>
</evidence>
<keyword evidence="8" id="KW-0520">NAD</keyword>
<keyword evidence="3 8" id="KW-0444">Lipid biosynthesis</keyword>
<comment type="similarity">
    <text evidence="2 8">Belongs to the short-chain dehydrogenases/reductases (SDR) family. FabI subfamily.</text>
</comment>
<dbReference type="Gene3D" id="1.10.8.400">
    <property type="entry name" value="Enoyl acyl carrier protein reductase"/>
    <property type="match status" value="1"/>
</dbReference>
<dbReference type="Gene3D" id="3.40.50.720">
    <property type="entry name" value="NAD(P)-binding Rossmann-like Domain"/>
    <property type="match status" value="1"/>
</dbReference>
<evidence type="ECO:0000256" key="8">
    <source>
        <dbReference type="PIRNR" id="PIRNR000094"/>
    </source>
</evidence>
<evidence type="ECO:0000313" key="10">
    <source>
        <dbReference type="Proteomes" id="UP001519289"/>
    </source>
</evidence>
<dbReference type="GO" id="GO:0004318">
    <property type="term" value="F:enoyl-[acyl-carrier-protein] reductase (NADH) activity"/>
    <property type="evidence" value="ECO:0007669"/>
    <property type="project" value="UniProtKB-EC"/>
</dbReference>
<dbReference type="PIRSF" id="PIRSF000094">
    <property type="entry name" value="Enoyl-ACP_rdct"/>
    <property type="match status" value="1"/>
</dbReference>
<keyword evidence="10" id="KW-1185">Reference proteome</keyword>
<evidence type="ECO:0000256" key="4">
    <source>
        <dbReference type="ARBA" id="ARBA00022832"/>
    </source>
</evidence>
<sequence length="260" mass="28354">MGLMTGKKCLVMGVANKRSIAWGIARALHREGAELAFTYVNDRLKENVVELMETLEGHEAMPLLPCDVAQDGQIEAAFAALKERWGKLDVLVHSIAFARTEDLQRDFLDTPREGWRIAQEISAWSLVAAARGARPLMQAAGGGSIMTLSYLAAERVVDRYNVMAPAKAALECSVRYLAHELGQYNIRVNAISAGPLKTLAASAVKGISTIRDIVEERAPLRRNITVEEVGDVGLFLASDLSRCITGETIYADNGFHIMGL</sequence>
<dbReference type="PANTHER" id="PTHR43159">
    <property type="entry name" value="ENOYL-[ACYL-CARRIER-PROTEIN] REDUCTASE"/>
    <property type="match status" value="1"/>
</dbReference>
<reference evidence="9 10" key="1">
    <citation type="submission" date="2021-03" db="EMBL/GenBank/DDBJ databases">
        <title>Genomic Encyclopedia of Type Strains, Phase IV (KMG-IV): sequencing the most valuable type-strain genomes for metagenomic binning, comparative biology and taxonomic classification.</title>
        <authorList>
            <person name="Goeker M."/>
        </authorList>
    </citation>
    <scope>NUCLEOTIDE SEQUENCE [LARGE SCALE GENOMIC DNA]</scope>
    <source>
        <strain evidence="9 10">DSM 27138</strain>
    </source>
</reference>
<dbReference type="CDD" id="cd05372">
    <property type="entry name" value="ENR_SDR"/>
    <property type="match status" value="1"/>
</dbReference>
<dbReference type="InterPro" id="IPR036291">
    <property type="entry name" value="NAD(P)-bd_dom_sf"/>
</dbReference>
<keyword evidence="6" id="KW-0443">Lipid metabolism</keyword>
<dbReference type="InterPro" id="IPR002347">
    <property type="entry name" value="SDR_fam"/>
</dbReference>
<comment type="caution">
    <text evidence="9">The sequence shown here is derived from an EMBL/GenBank/DDBJ whole genome shotgun (WGS) entry which is preliminary data.</text>
</comment>
<protein>
    <recommendedName>
        <fullName evidence="8">Enoyl-[acyl-carrier-protein] reductase [NADH]</fullName>
        <ecNumber evidence="8">1.3.1.9</ecNumber>
    </recommendedName>
</protein>
<evidence type="ECO:0000256" key="3">
    <source>
        <dbReference type="ARBA" id="ARBA00022516"/>
    </source>
</evidence>
<dbReference type="Proteomes" id="UP001519289">
    <property type="component" value="Unassembled WGS sequence"/>
</dbReference>
<organism evidence="9 10">
    <name type="scientific">Symbiobacterium terraclitae</name>
    <dbReference type="NCBI Taxonomy" id="557451"/>
    <lineage>
        <taxon>Bacteria</taxon>
        <taxon>Bacillati</taxon>
        <taxon>Bacillota</taxon>
        <taxon>Clostridia</taxon>
        <taxon>Eubacteriales</taxon>
        <taxon>Symbiobacteriaceae</taxon>
        <taxon>Symbiobacterium</taxon>
    </lineage>
</organism>
<gene>
    <name evidence="9" type="ORF">J2Z79_000447</name>
</gene>
<evidence type="ECO:0000256" key="6">
    <source>
        <dbReference type="ARBA" id="ARBA00023098"/>
    </source>
</evidence>
<evidence type="ECO:0000256" key="5">
    <source>
        <dbReference type="ARBA" id="ARBA00023002"/>
    </source>
</evidence>
<dbReference type="EC" id="1.3.1.9" evidence="8"/>
<proteinExistence type="inferred from homology"/>
<dbReference type="SUPFAM" id="SSF51735">
    <property type="entry name" value="NAD(P)-binding Rossmann-fold domains"/>
    <property type="match status" value="1"/>
</dbReference>
<keyword evidence="5 8" id="KW-0560">Oxidoreductase</keyword>
<keyword evidence="4" id="KW-0276">Fatty acid metabolism</keyword>
<dbReference type="PANTHER" id="PTHR43159:SF2">
    <property type="entry name" value="ENOYL-[ACYL-CARRIER-PROTEIN] REDUCTASE [NADH], CHLOROPLASTIC"/>
    <property type="match status" value="1"/>
</dbReference>
<dbReference type="PRINTS" id="PR00081">
    <property type="entry name" value="GDHRDH"/>
</dbReference>
<comment type="catalytic activity">
    <reaction evidence="8">
        <text>a 2,3-saturated acyl-[ACP] + NAD(+) = a (2E)-enoyl-[ACP] + NADH + H(+)</text>
        <dbReference type="Rhea" id="RHEA:10240"/>
        <dbReference type="Rhea" id="RHEA-COMP:9925"/>
        <dbReference type="Rhea" id="RHEA-COMP:9926"/>
        <dbReference type="ChEBI" id="CHEBI:15378"/>
        <dbReference type="ChEBI" id="CHEBI:57540"/>
        <dbReference type="ChEBI" id="CHEBI:57945"/>
        <dbReference type="ChEBI" id="CHEBI:78784"/>
        <dbReference type="ChEBI" id="CHEBI:78785"/>
        <dbReference type="EC" id="1.3.1.9"/>
    </reaction>
</comment>
<evidence type="ECO:0000256" key="2">
    <source>
        <dbReference type="ARBA" id="ARBA00009233"/>
    </source>
</evidence>
<evidence type="ECO:0000256" key="7">
    <source>
        <dbReference type="ARBA" id="ARBA00023160"/>
    </source>
</evidence>
<comment type="pathway">
    <text evidence="1">Lipid metabolism.</text>
</comment>
<evidence type="ECO:0000313" key="9">
    <source>
        <dbReference type="EMBL" id="MBP2017073.1"/>
    </source>
</evidence>